<dbReference type="GO" id="GO:0004134">
    <property type="term" value="F:4-alpha-glucanotransferase activity"/>
    <property type="evidence" value="ECO:0007669"/>
    <property type="project" value="UniProtKB-EC"/>
</dbReference>
<dbReference type="SUPFAM" id="SSF51445">
    <property type="entry name" value="(Trans)glycosidases"/>
    <property type="match status" value="1"/>
</dbReference>
<dbReference type="Proteomes" id="UP000613208">
    <property type="component" value="Unassembled WGS sequence"/>
</dbReference>
<dbReference type="EC" id="2.4.1.25" evidence="3 10"/>
<dbReference type="InterPro" id="IPR003385">
    <property type="entry name" value="Glyco_hydro_77"/>
</dbReference>
<evidence type="ECO:0000256" key="10">
    <source>
        <dbReference type="RuleBase" id="RU361207"/>
    </source>
</evidence>
<evidence type="ECO:0000256" key="7">
    <source>
        <dbReference type="ARBA" id="ARBA00023277"/>
    </source>
</evidence>
<organism evidence="13 14">
    <name type="scientific">Anaerostipes butyraticus</name>
    <dbReference type="NCBI Taxonomy" id="645466"/>
    <lineage>
        <taxon>Bacteria</taxon>
        <taxon>Bacillati</taxon>
        <taxon>Bacillota</taxon>
        <taxon>Clostridia</taxon>
        <taxon>Lachnospirales</taxon>
        <taxon>Lachnospiraceae</taxon>
        <taxon>Anaerostipes</taxon>
    </lineage>
</organism>
<dbReference type="InterPro" id="IPR017853">
    <property type="entry name" value="GH"/>
</dbReference>
<feature type="coiled-coil region" evidence="11">
    <location>
        <begin position="460"/>
        <end position="490"/>
    </location>
</feature>
<evidence type="ECO:0000313" key="14">
    <source>
        <dbReference type="Proteomes" id="UP000613208"/>
    </source>
</evidence>
<comment type="caution">
    <text evidence="13">The sequence shown here is derived from an EMBL/GenBank/DDBJ whole genome shotgun (WGS) entry which is preliminary data.</text>
</comment>
<dbReference type="RefSeq" id="WP_201312447.1">
    <property type="nucleotide sequence ID" value="NZ_BLYI01000077.1"/>
</dbReference>
<evidence type="ECO:0000256" key="2">
    <source>
        <dbReference type="ARBA" id="ARBA00005684"/>
    </source>
</evidence>
<dbReference type="Gene3D" id="3.20.20.80">
    <property type="entry name" value="Glycosidases"/>
    <property type="match status" value="1"/>
</dbReference>
<evidence type="ECO:0000256" key="3">
    <source>
        <dbReference type="ARBA" id="ARBA00012560"/>
    </source>
</evidence>
<evidence type="ECO:0000313" key="13">
    <source>
        <dbReference type="EMBL" id="GFO86805.1"/>
    </source>
</evidence>
<evidence type="ECO:0000256" key="8">
    <source>
        <dbReference type="ARBA" id="ARBA00031423"/>
    </source>
</evidence>
<evidence type="ECO:0000256" key="11">
    <source>
        <dbReference type="SAM" id="Coils"/>
    </source>
</evidence>
<keyword evidence="11" id="KW-0175">Coiled coil</keyword>
<dbReference type="AlphaFoldDB" id="A0A916QC53"/>
<evidence type="ECO:0000256" key="12">
    <source>
        <dbReference type="SAM" id="MobiDB-lite"/>
    </source>
</evidence>
<accession>A0A916QC53</accession>
<dbReference type="PANTHER" id="PTHR32438:SF5">
    <property type="entry name" value="4-ALPHA-GLUCANOTRANSFERASE DPE1, CHLOROPLASTIC_AMYLOPLASTIC"/>
    <property type="match status" value="1"/>
</dbReference>
<dbReference type="EMBL" id="BLYI01000077">
    <property type="protein sequence ID" value="GFO86805.1"/>
    <property type="molecule type" value="Genomic_DNA"/>
</dbReference>
<feature type="region of interest" description="Disordered" evidence="12">
    <location>
        <begin position="460"/>
        <end position="490"/>
    </location>
</feature>
<dbReference type="Pfam" id="PF02446">
    <property type="entry name" value="Glyco_hydro_77"/>
    <property type="match status" value="2"/>
</dbReference>
<comment type="catalytic activity">
    <reaction evidence="1 10">
        <text>Transfers a segment of a (1-&gt;4)-alpha-D-glucan to a new position in an acceptor, which may be glucose or a (1-&gt;4)-alpha-D-glucan.</text>
        <dbReference type="EC" id="2.4.1.25"/>
    </reaction>
</comment>
<gene>
    <name evidence="13" type="primary">malM</name>
    <name evidence="13" type="ORF">ANBU17_31520</name>
</gene>
<keyword evidence="14" id="KW-1185">Reference proteome</keyword>
<evidence type="ECO:0000256" key="5">
    <source>
        <dbReference type="ARBA" id="ARBA00022676"/>
    </source>
</evidence>
<evidence type="ECO:0000256" key="9">
    <source>
        <dbReference type="ARBA" id="ARBA00031501"/>
    </source>
</evidence>
<keyword evidence="5 10" id="KW-0328">Glycosyltransferase</keyword>
<protein>
    <recommendedName>
        <fullName evidence="4 10">4-alpha-glucanotransferase</fullName>
        <ecNumber evidence="3 10">2.4.1.25</ecNumber>
    </recommendedName>
    <alternativeName>
        <fullName evidence="8 10">Amylomaltase</fullName>
    </alternativeName>
    <alternativeName>
        <fullName evidence="9 10">Disproportionating enzyme</fullName>
    </alternativeName>
</protein>
<evidence type="ECO:0000256" key="1">
    <source>
        <dbReference type="ARBA" id="ARBA00000439"/>
    </source>
</evidence>
<comment type="similarity">
    <text evidence="2 10">Belongs to the disproportionating enzyme family.</text>
</comment>
<name>A0A916QC53_9FIRM</name>
<evidence type="ECO:0000256" key="6">
    <source>
        <dbReference type="ARBA" id="ARBA00022679"/>
    </source>
</evidence>
<evidence type="ECO:0000256" key="4">
    <source>
        <dbReference type="ARBA" id="ARBA00020295"/>
    </source>
</evidence>
<keyword evidence="7 10" id="KW-0119">Carbohydrate metabolism</keyword>
<keyword evidence="6 10" id="KW-0808">Transferase</keyword>
<proteinExistence type="inferred from homology"/>
<dbReference type="NCBIfam" id="TIGR00217">
    <property type="entry name" value="malQ"/>
    <property type="match status" value="1"/>
</dbReference>
<dbReference type="PANTHER" id="PTHR32438">
    <property type="entry name" value="4-ALPHA-GLUCANOTRANSFERASE DPE1, CHLOROPLASTIC/AMYLOPLASTIC"/>
    <property type="match status" value="1"/>
</dbReference>
<dbReference type="GO" id="GO:0005975">
    <property type="term" value="P:carbohydrate metabolic process"/>
    <property type="evidence" value="ECO:0007669"/>
    <property type="project" value="InterPro"/>
</dbReference>
<sequence>MKASGILLPVFSLPSDYGIGCFSKEAYQFVDFLEDTGQKYWQILPLGTIGAGNSPYLSFSSFAGSTYYIDLEQLVEEGLLKQEEIDPYKEENTSKVDYDQVRESRLELLQTAYKRFKPDKAFLEFKKEQGYWLDEYAEFMHDREKELSEEYFRFCQYLFFTQWLRLKKYANEKGIQIIGDLPFYVALEGTAFKYHKELFKTDEEGNPTVVGGCPPDAFAEDGQVWSNPVYDWEVHKKTGYKWWMERLNYNFLIYDVLRLDHFRGFDEYFEIPAEDETAVNGQWVKGPGYDFFKVMKEKLGDKKVIAEDLGFLTDAVHKLLADTKYPGMKVLEFAFGAWDDSIYLPHKYPENCIVYTGTHDNDTVVGWYETMSEDDRNFLEHYLEYSTIDRTGKIYLDLISLALESRGDTVIIPLQDYMGLGSEARINTPSTVGDNWEWRVKEEQLDEDLKETIRTLTEKYRTRAQERSEEERKKKEAEEAAEKEEQHTEE</sequence>
<reference evidence="13" key="1">
    <citation type="submission" date="2020-06" db="EMBL/GenBank/DDBJ databases">
        <title>Characterization of fructooligosaccharide metabolism and fructooligosaccharide-degrading enzymes in human commensal butyrate producers.</title>
        <authorList>
            <person name="Tanno H."/>
            <person name="Fujii T."/>
            <person name="Hirano K."/>
            <person name="Maeno S."/>
            <person name="Tonozuka T."/>
            <person name="Sakamoto M."/>
            <person name="Ohkuma M."/>
            <person name="Tochio T."/>
            <person name="Endo A."/>
        </authorList>
    </citation>
    <scope>NUCLEOTIDE SEQUENCE</scope>
    <source>
        <strain evidence="13">JCM 17466</strain>
    </source>
</reference>